<gene>
    <name evidence="1" type="ORF">BDV96DRAFT_652160</name>
</gene>
<organism evidence="1 2">
    <name type="scientific">Lophiotrema nucula</name>
    <dbReference type="NCBI Taxonomy" id="690887"/>
    <lineage>
        <taxon>Eukaryota</taxon>
        <taxon>Fungi</taxon>
        <taxon>Dikarya</taxon>
        <taxon>Ascomycota</taxon>
        <taxon>Pezizomycotina</taxon>
        <taxon>Dothideomycetes</taxon>
        <taxon>Pleosporomycetidae</taxon>
        <taxon>Pleosporales</taxon>
        <taxon>Lophiotremataceae</taxon>
        <taxon>Lophiotrema</taxon>
    </lineage>
</organism>
<proteinExistence type="predicted"/>
<evidence type="ECO:0000313" key="1">
    <source>
        <dbReference type="EMBL" id="KAF2109315.1"/>
    </source>
</evidence>
<protein>
    <submittedName>
        <fullName evidence="1">Uncharacterized protein</fullName>
    </submittedName>
</protein>
<keyword evidence="2" id="KW-1185">Reference proteome</keyword>
<dbReference type="AlphaFoldDB" id="A0A6A5YQD5"/>
<name>A0A6A5YQD5_9PLEO</name>
<sequence length="167" mass="18940">MGGISGIKRRRAPSSDDDIAKRARKPCLLLDLGTELLDQICTYLVEEHGVFVERKKVLLDIDSQDCADPARTLENSLRSFTMSCRRLHSIGVRHLFRNVVWRIPQTLPDIARTSMVDLFNKFTQRLHLLVADEGEAQSIIRTILDGLDWKLLEPLVFIKGSVLGRTS</sequence>
<dbReference type="Proteomes" id="UP000799770">
    <property type="component" value="Unassembled WGS sequence"/>
</dbReference>
<dbReference type="EMBL" id="ML977343">
    <property type="protein sequence ID" value="KAF2109315.1"/>
    <property type="molecule type" value="Genomic_DNA"/>
</dbReference>
<reference evidence="1" key="1">
    <citation type="journal article" date="2020" name="Stud. Mycol.">
        <title>101 Dothideomycetes genomes: a test case for predicting lifestyles and emergence of pathogens.</title>
        <authorList>
            <person name="Haridas S."/>
            <person name="Albert R."/>
            <person name="Binder M."/>
            <person name="Bloem J."/>
            <person name="Labutti K."/>
            <person name="Salamov A."/>
            <person name="Andreopoulos B."/>
            <person name="Baker S."/>
            <person name="Barry K."/>
            <person name="Bills G."/>
            <person name="Bluhm B."/>
            <person name="Cannon C."/>
            <person name="Castanera R."/>
            <person name="Culley D."/>
            <person name="Daum C."/>
            <person name="Ezra D."/>
            <person name="Gonzalez J."/>
            <person name="Henrissat B."/>
            <person name="Kuo A."/>
            <person name="Liang C."/>
            <person name="Lipzen A."/>
            <person name="Lutzoni F."/>
            <person name="Magnuson J."/>
            <person name="Mondo S."/>
            <person name="Nolan M."/>
            <person name="Ohm R."/>
            <person name="Pangilinan J."/>
            <person name="Park H.-J."/>
            <person name="Ramirez L."/>
            <person name="Alfaro M."/>
            <person name="Sun H."/>
            <person name="Tritt A."/>
            <person name="Yoshinaga Y."/>
            <person name="Zwiers L.-H."/>
            <person name="Turgeon B."/>
            <person name="Goodwin S."/>
            <person name="Spatafora J."/>
            <person name="Crous P."/>
            <person name="Grigoriev I."/>
        </authorList>
    </citation>
    <scope>NUCLEOTIDE SEQUENCE</scope>
    <source>
        <strain evidence="1">CBS 627.86</strain>
    </source>
</reference>
<accession>A0A6A5YQD5</accession>
<evidence type="ECO:0000313" key="2">
    <source>
        <dbReference type="Proteomes" id="UP000799770"/>
    </source>
</evidence>